<evidence type="ECO:0000259" key="7">
    <source>
        <dbReference type="Pfam" id="PF03168"/>
    </source>
</evidence>
<keyword evidence="4 6" id="KW-0472">Membrane</keyword>
<dbReference type="InterPro" id="IPR044839">
    <property type="entry name" value="NDR1-like"/>
</dbReference>
<dbReference type="Gene3D" id="2.60.40.1820">
    <property type="match status" value="1"/>
</dbReference>
<protein>
    <submittedName>
        <fullName evidence="8">Late embryogenesis abundant protein</fullName>
    </submittedName>
</protein>
<dbReference type="PANTHER" id="PTHR31234:SF2">
    <property type="entry name" value="OS05G0199100 PROTEIN"/>
    <property type="match status" value="1"/>
</dbReference>
<comment type="caution">
    <text evidence="8">The sequence shown here is derived from an EMBL/GenBank/DDBJ whole genome shotgun (WGS) entry which is preliminary data.</text>
</comment>
<keyword evidence="2 6" id="KW-0812">Transmembrane</keyword>
<sequence>MTDRVYPSSKPTTIHPPVNGTTNTATPTFPATKSQLYGASRPAYRPQPKRQRSRSCFCSCCLWSTIIIIAIILLAAIAGGVIYVLYRPHRPSFSLTTLRISQFNITTSKDSISHLNSKLDLTVSARNPNKKLIFFYDPISVTVKSNGIDVGEGSFPSFVHGTKNTTVLKAPVSSSNGGNKDLDSSSANSLKSDLKKKNGLPLEIQLETKVKVKMGSLKTKKVGIRVTCTGIQAVVPKGKSSSSLSPSSDPKCKVNLRIKIWKWTF</sequence>
<name>A0A200QD69_MACCD</name>
<dbReference type="FunCoup" id="A0A200QD69">
    <property type="interactions" value="574"/>
</dbReference>
<feature type="domain" description="Late embryogenesis abundant protein LEA-2 subgroup" evidence="7">
    <location>
        <begin position="122"/>
        <end position="228"/>
    </location>
</feature>
<dbReference type="Pfam" id="PF03168">
    <property type="entry name" value="LEA_2"/>
    <property type="match status" value="1"/>
</dbReference>
<dbReference type="PANTHER" id="PTHR31234">
    <property type="entry name" value="LATE EMBRYOGENESIS ABUNDANT (LEA) HYDROXYPROLINE-RICH GLYCOPROTEIN FAMILY"/>
    <property type="match status" value="1"/>
</dbReference>
<comment type="subcellular location">
    <subcellularLocation>
        <location evidence="1">Membrane</location>
        <topology evidence="1">Single-pass membrane protein</topology>
    </subcellularLocation>
</comment>
<keyword evidence="9" id="KW-1185">Reference proteome</keyword>
<dbReference type="GO" id="GO:0005886">
    <property type="term" value="C:plasma membrane"/>
    <property type="evidence" value="ECO:0007669"/>
    <property type="project" value="TreeGrafter"/>
</dbReference>
<dbReference type="AlphaFoldDB" id="A0A200QD69"/>
<feature type="region of interest" description="Disordered" evidence="5">
    <location>
        <begin position="169"/>
        <end position="193"/>
    </location>
</feature>
<dbReference type="GO" id="GO:0098542">
    <property type="term" value="P:defense response to other organism"/>
    <property type="evidence" value="ECO:0007669"/>
    <property type="project" value="InterPro"/>
</dbReference>
<gene>
    <name evidence="8" type="ORF">BVC80_209g166</name>
</gene>
<evidence type="ECO:0000256" key="6">
    <source>
        <dbReference type="SAM" id="Phobius"/>
    </source>
</evidence>
<evidence type="ECO:0000256" key="1">
    <source>
        <dbReference type="ARBA" id="ARBA00004167"/>
    </source>
</evidence>
<evidence type="ECO:0000256" key="3">
    <source>
        <dbReference type="ARBA" id="ARBA00022989"/>
    </source>
</evidence>
<feature type="compositionally biased region" description="Polar residues" evidence="5">
    <location>
        <begin position="169"/>
        <end position="191"/>
    </location>
</feature>
<feature type="compositionally biased region" description="Low complexity" evidence="5">
    <location>
        <begin position="16"/>
        <end position="29"/>
    </location>
</feature>
<dbReference type="EMBL" id="MVGT01002328">
    <property type="protein sequence ID" value="OVA08431.1"/>
    <property type="molecule type" value="Genomic_DNA"/>
</dbReference>
<keyword evidence="3 6" id="KW-1133">Transmembrane helix</keyword>
<accession>A0A200QD69</accession>
<dbReference type="InterPro" id="IPR004864">
    <property type="entry name" value="LEA_2"/>
</dbReference>
<feature type="region of interest" description="Disordered" evidence="5">
    <location>
        <begin position="1"/>
        <end position="29"/>
    </location>
</feature>
<evidence type="ECO:0000256" key="2">
    <source>
        <dbReference type="ARBA" id="ARBA00022692"/>
    </source>
</evidence>
<proteinExistence type="predicted"/>
<evidence type="ECO:0000256" key="4">
    <source>
        <dbReference type="ARBA" id="ARBA00023136"/>
    </source>
</evidence>
<feature type="transmembrane region" description="Helical" evidence="6">
    <location>
        <begin position="62"/>
        <end position="86"/>
    </location>
</feature>
<organism evidence="8 9">
    <name type="scientific">Macleaya cordata</name>
    <name type="common">Five-seeded plume-poppy</name>
    <name type="synonym">Bocconia cordata</name>
    <dbReference type="NCBI Taxonomy" id="56857"/>
    <lineage>
        <taxon>Eukaryota</taxon>
        <taxon>Viridiplantae</taxon>
        <taxon>Streptophyta</taxon>
        <taxon>Embryophyta</taxon>
        <taxon>Tracheophyta</taxon>
        <taxon>Spermatophyta</taxon>
        <taxon>Magnoliopsida</taxon>
        <taxon>Ranunculales</taxon>
        <taxon>Papaveraceae</taxon>
        <taxon>Papaveroideae</taxon>
        <taxon>Macleaya</taxon>
    </lineage>
</organism>
<dbReference type="OrthoDB" id="777167at2759"/>
<evidence type="ECO:0000313" key="8">
    <source>
        <dbReference type="EMBL" id="OVA08431.1"/>
    </source>
</evidence>
<dbReference type="OMA" id="TFPANKA"/>
<dbReference type="Proteomes" id="UP000195402">
    <property type="component" value="Unassembled WGS sequence"/>
</dbReference>
<dbReference type="SUPFAM" id="SSF117070">
    <property type="entry name" value="LEA14-like"/>
    <property type="match status" value="1"/>
</dbReference>
<dbReference type="STRING" id="56857.A0A200QD69"/>
<reference evidence="8 9" key="1">
    <citation type="journal article" date="2017" name="Mol. Plant">
        <title>The Genome of Medicinal Plant Macleaya cordata Provides New Insights into Benzylisoquinoline Alkaloids Metabolism.</title>
        <authorList>
            <person name="Liu X."/>
            <person name="Liu Y."/>
            <person name="Huang P."/>
            <person name="Ma Y."/>
            <person name="Qing Z."/>
            <person name="Tang Q."/>
            <person name="Cao H."/>
            <person name="Cheng P."/>
            <person name="Zheng Y."/>
            <person name="Yuan Z."/>
            <person name="Zhou Y."/>
            <person name="Liu J."/>
            <person name="Tang Z."/>
            <person name="Zhuo Y."/>
            <person name="Zhang Y."/>
            <person name="Yu L."/>
            <person name="Huang J."/>
            <person name="Yang P."/>
            <person name="Peng Q."/>
            <person name="Zhang J."/>
            <person name="Jiang W."/>
            <person name="Zhang Z."/>
            <person name="Lin K."/>
            <person name="Ro D.K."/>
            <person name="Chen X."/>
            <person name="Xiong X."/>
            <person name="Shang Y."/>
            <person name="Huang S."/>
            <person name="Zeng J."/>
        </authorList>
    </citation>
    <scope>NUCLEOTIDE SEQUENCE [LARGE SCALE GENOMIC DNA]</scope>
    <source>
        <strain evidence="9">cv. BLH2017</strain>
        <tissue evidence="8">Root</tissue>
    </source>
</reference>
<dbReference type="InParanoid" id="A0A200QD69"/>
<evidence type="ECO:0000313" key="9">
    <source>
        <dbReference type="Proteomes" id="UP000195402"/>
    </source>
</evidence>
<evidence type="ECO:0000256" key="5">
    <source>
        <dbReference type="SAM" id="MobiDB-lite"/>
    </source>
</evidence>